<dbReference type="AlphaFoldDB" id="A0AA41Z1A1"/>
<keyword evidence="6" id="KW-0418">Kinase</keyword>
<name>A0AA41Z1A1_9HYPH</name>
<evidence type="ECO:0000256" key="4">
    <source>
        <dbReference type="ARBA" id="ARBA00022679"/>
    </source>
</evidence>
<dbReference type="Pfam" id="PF08448">
    <property type="entry name" value="PAS_4"/>
    <property type="match status" value="1"/>
</dbReference>
<dbReference type="Pfam" id="PF02518">
    <property type="entry name" value="HATPase_c"/>
    <property type="match status" value="1"/>
</dbReference>
<comment type="catalytic activity">
    <reaction evidence="1">
        <text>ATP + protein L-histidine = ADP + protein N-phospho-L-histidine.</text>
        <dbReference type="EC" id="2.7.13.3"/>
    </reaction>
</comment>
<dbReference type="SUPFAM" id="SSF55785">
    <property type="entry name" value="PYP-like sensor domain (PAS domain)"/>
    <property type="match status" value="1"/>
</dbReference>
<evidence type="ECO:0000256" key="2">
    <source>
        <dbReference type="ARBA" id="ARBA00012438"/>
    </source>
</evidence>
<evidence type="ECO:0000313" key="10">
    <source>
        <dbReference type="EMBL" id="MCW6511889.1"/>
    </source>
</evidence>
<dbReference type="Gene3D" id="3.30.565.10">
    <property type="entry name" value="Histidine kinase-like ATPase, C-terminal domain"/>
    <property type="match status" value="1"/>
</dbReference>
<evidence type="ECO:0000256" key="1">
    <source>
        <dbReference type="ARBA" id="ARBA00000085"/>
    </source>
</evidence>
<dbReference type="PANTHER" id="PTHR41523:SF8">
    <property type="entry name" value="ETHYLENE RESPONSE SENSOR PROTEIN"/>
    <property type="match status" value="1"/>
</dbReference>
<dbReference type="InterPro" id="IPR036890">
    <property type="entry name" value="HATPase_C_sf"/>
</dbReference>
<reference evidence="10" key="1">
    <citation type="submission" date="2022-05" db="EMBL/GenBank/DDBJ databases">
        <authorList>
            <person name="Pankratov T."/>
        </authorList>
    </citation>
    <scope>NUCLEOTIDE SEQUENCE</scope>
    <source>
        <strain evidence="10">BP6-180914</strain>
    </source>
</reference>
<sequence>MMNPFLTVDEARILALEIVNTIPDPFLVLDSEFRVLAASRSFHDTFKVDPEETRGRTLYELGDGQWDIPALRLLLETIIPDHAAMDAFEVEQDFPEVGHRVMLLNARQLLTPEGEKSTILLAFRDVTDGRAIEREKQELLVEAERLLSQNRILLQELQHRVRNSLQIIASILLLKARAVASIESRGHLEDAYERVMSVALVQAHLSECEGMVEIEIGAFLSKLCDSLASSMSDENRPITIEVLSDEGLIASSNVVSIGLIVTELVINAVKYAFPNGGPDSRILVTYEADGADWKLTISDNGVGKAPQVGKLGGGLGTMIVDSLVRQLGAAMDEVSGKTGVSVSIVSPTFKVLLPQAA</sequence>
<feature type="domain" description="Histidine kinase" evidence="9">
    <location>
        <begin position="156"/>
        <end position="357"/>
    </location>
</feature>
<dbReference type="InterPro" id="IPR013656">
    <property type="entry name" value="PAS_4"/>
</dbReference>
<keyword evidence="8" id="KW-0175">Coiled coil</keyword>
<dbReference type="Proteomes" id="UP001165667">
    <property type="component" value="Unassembled WGS sequence"/>
</dbReference>
<dbReference type="Pfam" id="PF07568">
    <property type="entry name" value="HisKA_2"/>
    <property type="match status" value="1"/>
</dbReference>
<keyword evidence="4" id="KW-0808">Transferase</keyword>
<dbReference type="EMBL" id="JAMOIM010000035">
    <property type="protein sequence ID" value="MCW6511889.1"/>
    <property type="molecule type" value="Genomic_DNA"/>
</dbReference>
<keyword evidence="7" id="KW-0067">ATP-binding</keyword>
<dbReference type="InterPro" id="IPR005467">
    <property type="entry name" value="His_kinase_dom"/>
</dbReference>
<dbReference type="EC" id="2.7.13.3" evidence="2"/>
<organism evidence="10 11">
    <name type="scientific">Lichenifustis flavocetrariae</name>
    <dbReference type="NCBI Taxonomy" id="2949735"/>
    <lineage>
        <taxon>Bacteria</taxon>
        <taxon>Pseudomonadati</taxon>
        <taxon>Pseudomonadota</taxon>
        <taxon>Alphaproteobacteria</taxon>
        <taxon>Hyphomicrobiales</taxon>
        <taxon>Lichenihabitantaceae</taxon>
        <taxon>Lichenifustis</taxon>
    </lineage>
</organism>
<gene>
    <name evidence="10" type="ORF">M8523_28430</name>
</gene>
<dbReference type="PROSITE" id="PS50109">
    <property type="entry name" value="HIS_KIN"/>
    <property type="match status" value="1"/>
</dbReference>
<comment type="caution">
    <text evidence="10">The sequence shown here is derived from an EMBL/GenBank/DDBJ whole genome shotgun (WGS) entry which is preliminary data.</text>
</comment>
<evidence type="ECO:0000259" key="9">
    <source>
        <dbReference type="PROSITE" id="PS50109"/>
    </source>
</evidence>
<dbReference type="PANTHER" id="PTHR41523">
    <property type="entry name" value="TWO-COMPONENT SYSTEM SENSOR PROTEIN"/>
    <property type="match status" value="1"/>
</dbReference>
<evidence type="ECO:0000256" key="8">
    <source>
        <dbReference type="SAM" id="Coils"/>
    </source>
</evidence>
<dbReference type="RefSeq" id="WP_282588266.1">
    <property type="nucleotide sequence ID" value="NZ_JAMOIM010000035.1"/>
</dbReference>
<dbReference type="Gene3D" id="3.30.450.20">
    <property type="entry name" value="PAS domain"/>
    <property type="match status" value="1"/>
</dbReference>
<keyword evidence="5" id="KW-0547">Nucleotide-binding</keyword>
<accession>A0AA41Z1A1</accession>
<feature type="coiled-coil region" evidence="8">
    <location>
        <begin position="129"/>
        <end position="160"/>
    </location>
</feature>
<evidence type="ECO:0000256" key="5">
    <source>
        <dbReference type="ARBA" id="ARBA00022741"/>
    </source>
</evidence>
<proteinExistence type="predicted"/>
<evidence type="ECO:0000256" key="6">
    <source>
        <dbReference type="ARBA" id="ARBA00022777"/>
    </source>
</evidence>
<dbReference type="GO" id="GO:0004673">
    <property type="term" value="F:protein histidine kinase activity"/>
    <property type="evidence" value="ECO:0007669"/>
    <property type="project" value="UniProtKB-EC"/>
</dbReference>
<protein>
    <recommendedName>
        <fullName evidence="2">histidine kinase</fullName>
        <ecNumber evidence="2">2.7.13.3</ecNumber>
    </recommendedName>
</protein>
<evidence type="ECO:0000256" key="3">
    <source>
        <dbReference type="ARBA" id="ARBA00022553"/>
    </source>
</evidence>
<dbReference type="InterPro" id="IPR011495">
    <property type="entry name" value="Sig_transdc_His_kin_sub2_dim/P"/>
</dbReference>
<keyword evidence="3" id="KW-0597">Phosphoprotein</keyword>
<dbReference type="InterPro" id="IPR003594">
    <property type="entry name" value="HATPase_dom"/>
</dbReference>
<dbReference type="SMART" id="SM00091">
    <property type="entry name" value="PAS"/>
    <property type="match status" value="1"/>
</dbReference>
<dbReference type="SUPFAM" id="SSF55874">
    <property type="entry name" value="ATPase domain of HSP90 chaperone/DNA topoisomerase II/histidine kinase"/>
    <property type="match status" value="1"/>
</dbReference>
<keyword evidence="11" id="KW-1185">Reference proteome</keyword>
<dbReference type="InterPro" id="IPR000014">
    <property type="entry name" value="PAS"/>
</dbReference>
<dbReference type="GO" id="GO:0005524">
    <property type="term" value="F:ATP binding"/>
    <property type="evidence" value="ECO:0007669"/>
    <property type="project" value="UniProtKB-KW"/>
</dbReference>
<dbReference type="InterPro" id="IPR035965">
    <property type="entry name" value="PAS-like_dom_sf"/>
</dbReference>
<evidence type="ECO:0000313" key="11">
    <source>
        <dbReference type="Proteomes" id="UP001165667"/>
    </source>
</evidence>
<dbReference type="SMART" id="SM00387">
    <property type="entry name" value="HATPase_c"/>
    <property type="match status" value="1"/>
</dbReference>
<dbReference type="CDD" id="cd00130">
    <property type="entry name" value="PAS"/>
    <property type="match status" value="1"/>
</dbReference>
<evidence type="ECO:0000256" key="7">
    <source>
        <dbReference type="ARBA" id="ARBA00022840"/>
    </source>
</evidence>